<feature type="non-terminal residue" evidence="1">
    <location>
        <position position="499"/>
    </location>
</feature>
<dbReference type="Proteomes" id="UP001140234">
    <property type="component" value="Unassembled WGS sequence"/>
</dbReference>
<keyword evidence="2" id="KW-1185">Reference proteome</keyword>
<organism evidence="1 2">
    <name type="scientific">Coemansia nantahalensis</name>
    <dbReference type="NCBI Taxonomy" id="2789366"/>
    <lineage>
        <taxon>Eukaryota</taxon>
        <taxon>Fungi</taxon>
        <taxon>Fungi incertae sedis</taxon>
        <taxon>Zoopagomycota</taxon>
        <taxon>Kickxellomycotina</taxon>
        <taxon>Kickxellomycetes</taxon>
        <taxon>Kickxellales</taxon>
        <taxon>Kickxellaceae</taxon>
        <taxon>Coemansia</taxon>
    </lineage>
</organism>
<sequence length="499" mass="53457">QLMDMTLAGATFPRRRGGAYGLAGVAKGCGLAALKRFAIVDRLREACEDRTTYQRREGGLFAFETLAATMGRLFEPYIIQFAPLLLELFSDPKTDVRDAALETARVIMRHISGHGVKLILPSTLAGLANDQWRTKKGSVEVLGAMAYCAPKQLSVALPAVVPHIIDVLTDTHGQVADAARRALVCFGEVISNPEIQELVPLLLAALDDPTSKTDAALRALLHTAFIHYIDAPSLALVMPILQRGMRTRAATTKRNAAQIMGSMATLTDPKDLAPYLAALVPLVRAVLIDPVPEARATAAKALGSLVQRLKEDSFPSLVADLFAALKGDASGVDRAGAAQGLSEVLAGIGLARLEGLLPEIVANCGSPRAAVREGFMTLLVFLPTTFGEEFQQFLAQVLPLVLAGLADESELVRNAAQRAGRILVATFARSSPEALLPDLLASMQHESWRIRHSSIELLGEFLYRVAGLSDRAAEREREAARALFNAAQDDDDDGGAQSD</sequence>
<proteinExistence type="predicted"/>
<comment type="caution">
    <text evidence="1">The sequence shown here is derived from an EMBL/GenBank/DDBJ whole genome shotgun (WGS) entry which is preliminary data.</text>
</comment>
<dbReference type="EMBL" id="JANBUJ010002863">
    <property type="protein sequence ID" value="KAJ2762912.1"/>
    <property type="molecule type" value="Genomic_DNA"/>
</dbReference>
<evidence type="ECO:0000313" key="1">
    <source>
        <dbReference type="EMBL" id="KAJ2762912.1"/>
    </source>
</evidence>
<name>A0ACC1JM11_9FUNG</name>
<protein>
    <submittedName>
        <fullName evidence="1">Translational activator of GCN4</fullName>
    </submittedName>
</protein>
<accession>A0ACC1JM11</accession>
<evidence type="ECO:0000313" key="2">
    <source>
        <dbReference type="Proteomes" id="UP001140234"/>
    </source>
</evidence>
<feature type="non-terminal residue" evidence="1">
    <location>
        <position position="1"/>
    </location>
</feature>
<gene>
    <name evidence="1" type="primary">GCN1_3</name>
    <name evidence="1" type="ORF">IWQ57_005685</name>
</gene>
<reference evidence="1" key="1">
    <citation type="submission" date="2022-07" db="EMBL/GenBank/DDBJ databases">
        <title>Phylogenomic reconstructions and comparative analyses of Kickxellomycotina fungi.</title>
        <authorList>
            <person name="Reynolds N.K."/>
            <person name="Stajich J.E."/>
            <person name="Barry K."/>
            <person name="Grigoriev I.V."/>
            <person name="Crous P."/>
            <person name="Smith M.E."/>
        </authorList>
    </citation>
    <scope>NUCLEOTIDE SEQUENCE</scope>
    <source>
        <strain evidence="1">CBS 109366</strain>
    </source>
</reference>